<evidence type="ECO:0000259" key="1">
    <source>
        <dbReference type="Pfam" id="PF00931"/>
    </source>
</evidence>
<dbReference type="SUPFAM" id="SSF52540">
    <property type="entry name" value="P-loop containing nucleoside triphosphate hydrolases"/>
    <property type="match status" value="1"/>
</dbReference>
<dbReference type="Gramene" id="KQJ91927">
    <property type="protein sequence ID" value="KQJ91927"/>
    <property type="gene ID" value="BRADI_4g40605v3"/>
</dbReference>
<accession>A0A0Q3EWS2</accession>
<dbReference type="STRING" id="15368.A0A0Q3EWS2"/>
<organism evidence="2">
    <name type="scientific">Brachypodium distachyon</name>
    <name type="common">Purple false brome</name>
    <name type="synonym">Trachynia distachya</name>
    <dbReference type="NCBI Taxonomy" id="15368"/>
    <lineage>
        <taxon>Eukaryota</taxon>
        <taxon>Viridiplantae</taxon>
        <taxon>Streptophyta</taxon>
        <taxon>Embryophyta</taxon>
        <taxon>Tracheophyta</taxon>
        <taxon>Spermatophyta</taxon>
        <taxon>Magnoliopsida</taxon>
        <taxon>Liliopsida</taxon>
        <taxon>Poales</taxon>
        <taxon>Poaceae</taxon>
        <taxon>BOP clade</taxon>
        <taxon>Pooideae</taxon>
        <taxon>Stipodae</taxon>
        <taxon>Brachypodieae</taxon>
        <taxon>Brachypodium</taxon>
    </lineage>
</organism>
<proteinExistence type="predicted"/>
<dbReference type="Proteomes" id="UP000008810">
    <property type="component" value="Chromosome 4"/>
</dbReference>
<dbReference type="OrthoDB" id="1658288at2759"/>
<dbReference type="InParanoid" id="A0A0Q3EWS2"/>
<keyword evidence="4" id="KW-1185">Reference proteome</keyword>
<evidence type="ECO:0000313" key="4">
    <source>
        <dbReference type="Proteomes" id="UP000008810"/>
    </source>
</evidence>
<dbReference type="PANTHER" id="PTHR36766">
    <property type="entry name" value="PLANT BROAD-SPECTRUM MILDEW RESISTANCE PROTEIN RPW8"/>
    <property type="match status" value="1"/>
</dbReference>
<dbReference type="AlphaFoldDB" id="A0A0Q3EWS2"/>
<dbReference type="GO" id="GO:0043531">
    <property type="term" value="F:ADP binding"/>
    <property type="evidence" value="ECO:0007669"/>
    <property type="project" value="InterPro"/>
</dbReference>
<dbReference type="GO" id="GO:0098542">
    <property type="term" value="P:defense response to other organism"/>
    <property type="evidence" value="ECO:0000318"/>
    <property type="project" value="GO_Central"/>
</dbReference>
<gene>
    <name evidence="2" type="ORF">BRADI_4g40605v3</name>
</gene>
<name>A0A0Q3EWS2_BRADI</name>
<dbReference type="InterPro" id="IPR027417">
    <property type="entry name" value="P-loop_NTPase"/>
</dbReference>
<reference evidence="2" key="2">
    <citation type="submission" date="2017-06" db="EMBL/GenBank/DDBJ databases">
        <title>WGS assembly of Brachypodium distachyon.</title>
        <authorList>
            <consortium name="The International Brachypodium Initiative"/>
            <person name="Lucas S."/>
            <person name="Harmon-Smith M."/>
            <person name="Lail K."/>
            <person name="Tice H."/>
            <person name="Grimwood J."/>
            <person name="Bruce D."/>
            <person name="Barry K."/>
            <person name="Shu S."/>
            <person name="Lindquist E."/>
            <person name="Wang M."/>
            <person name="Pitluck S."/>
            <person name="Vogel J.P."/>
            <person name="Garvin D.F."/>
            <person name="Mockler T.C."/>
            <person name="Schmutz J."/>
            <person name="Rokhsar D."/>
            <person name="Bevan M.W."/>
        </authorList>
    </citation>
    <scope>NUCLEOTIDE SEQUENCE</scope>
    <source>
        <strain evidence="2">Bd21</strain>
    </source>
</reference>
<feature type="domain" description="NB-ARC" evidence="1">
    <location>
        <begin position="119"/>
        <end position="211"/>
    </location>
</feature>
<evidence type="ECO:0000313" key="3">
    <source>
        <dbReference type="EnsemblPlants" id="KQJ91927"/>
    </source>
</evidence>
<dbReference type="EnsemblPlants" id="KQJ91927">
    <property type="protein sequence ID" value="KQJ91927"/>
    <property type="gene ID" value="BRADI_4g40605v3"/>
</dbReference>
<reference evidence="3" key="3">
    <citation type="submission" date="2018-08" db="UniProtKB">
        <authorList>
            <consortium name="EnsemblPlants"/>
        </authorList>
    </citation>
    <scope>IDENTIFICATION</scope>
    <source>
        <strain evidence="3">cv. Bd21</strain>
    </source>
</reference>
<evidence type="ECO:0000313" key="2">
    <source>
        <dbReference type="EMBL" id="KQJ91927.1"/>
    </source>
</evidence>
<dbReference type="InterPro" id="IPR002182">
    <property type="entry name" value="NB-ARC"/>
</dbReference>
<sequence length="276" mass="32262">MMSHLLFQSSLVSGQYLTYDGGSHSMSSCYAKTTYVLSQPKMAQKIKKIKNQFGVILKERIDLNAIRNIQPVGSSVQPKERMEISISKNIDERRVFGRSEVKHKIIFEKNGKLLACISGQNSEHHNLRYMSKTISEKMCRRKFLIMFDDVWSKDRHGWEQFQQYFIATAPGSKILLTTRDREVAEMVKSNNVVNLEFLSDGDSWNFLYKKKDMNEWWALRDSILLNEVDTRSKILESLRASYFHLSDDLKECILLCSFMEQGNIYLFVSLFYIFQI</sequence>
<protein>
    <recommendedName>
        <fullName evidence="1">NB-ARC domain-containing protein</fullName>
    </recommendedName>
</protein>
<dbReference type="PANTHER" id="PTHR36766:SF34">
    <property type="entry name" value="NB-ARC DOMAIN-CONTAINING PROTEIN"/>
    <property type="match status" value="1"/>
</dbReference>
<dbReference type="Pfam" id="PF00931">
    <property type="entry name" value="NB-ARC"/>
    <property type="match status" value="1"/>
</dbReference>
<reference evidence="2 3" key="1">
    <citation type="journal article" date="2010" name="Nature">
        <title>Genome sequencing and analysis of the model grass Brachypodium distachyon.</title>
        <authorList>
            <consortium name="International Brachypodium Initiative"/>
        </authorList>
    </citation>
    <scope>NUCLEOTIDE SEQUENCE [LARGE SCALE GENOMIC DNA]</scope>
    <source>
        <strain evidence="2 3">Bd21</strain>
    </source>
</reference>
<dbReference type="EMBL" id="CM000883">
    <property type="protein sequence ID" value="KQJ91927.1"/>
    <property type="molecule type" value="Genomic_DNA"/>
</dbReference>
<dbReference type="Gene3D" id="3.40.50.300">
    <property type="entry name" value="P-loop containing nucleotide triphosphate hydrolases"/>
    <property type="match status" value="1"/>
</dbReference>